<dbReference type="EMBL" id="CP059165">
    <property type="protein sequence ID" value="QLL08290.1"/>
    <property type="molecule type" value="Genomic_DNA"/>
</dbReference>
<keyword evidence="5 9" id="KW-0653">Protein transport</keyword>
<keyword evidence="8 9" id="KW-0472">Membrane</keyword>
<dbReference type="KEGG" id="mgor:H0P51_04845"/>
<evidence type="ECO:0000256" key="9">
    <source>
        <dbReference type="HAMAP-Rule" id="MF_00422"/>
    </source>
</evidence>
<dbReference type="InterPro" id="IPR001901">
    <property type="entry name" value="Translocase_SecE/Sec61-g"/>
</dbReference>
<evidence type="ECO:0000256" key="3">
    <source>
        <dbReference type="ARBA" id="ARBA00022475"/>
    </source>
</evidence>
<feature type="region of interest" description="Disordered" evidence="10">
    <location>
        <begin position="1"/>
        <end position="105"/>
    </location>
</feature>
<comment type="similarity">
    <text evidence="9">Belongs to the SecE/SEC61-gamma family.</text>
</comment>
<dbReference type="Pfam" id="PF00584">
    <property type="entry name" value="SecE"/>
    <property type="match status" value="1"/>
</dbReference>
<dbReference type="AlphaFoldDB" id="A0A7D6E0X4"/>
<dbReference type="GO" id="GO:0043952">
    <property type="term" value="P:protein transport by the Sec complex"/>
    <property type="evidence" value="ECO:0007669"/>
    <property type="project" value="UniProtKB-UniRule"/>
</dbReference>
<protein>
    <recommendedName>
        <fullName evidence="9">Protein translocase subunit SecE</fullName>
    </recommendedName>
</protein>
<comment type="function">
    <text evidence="9">Essential subunit of the Sec protein translocation channel SecYEG. Clamps together the 2 halves of SecY. May contact the channel plug during translocation.</text>
</comment>
<dbReference type="GO" id="GO:0009306">
    <property type="term" value="P:protein secretion"/>
    <property type="evidence" value="ECO:0007669"/>
    <property type="project" value="UniProtKB-UniRule"/>
</dbReference>
<dbReference type="Gene3D" id="1.20.5.1030">
    <property type="entry name" value="Preprotein translocase secy subunit"/>
    <property type="match status" value="1"/>
</dbReference>
<evidence type="ECO:0000256" key="1">
    <source>
        <dbReference type="ARBA" id="ARBA00004370"/>
    </source>
</evidence>
<evidence type="ECO:0000313" key="12">
    <source>
        <dbReference type="Proteomes" id="UP000510682"/>
    </source>
</evidence>
<keyword evidence="3 9" id="KW-1003">Cell membrane</keyword>
<evidence type="ECO:0000256" key="8">
    <source>
        <dbReference type="ARBA" id="ARBA00023136"/>
    </source>
</evidence>
<keyword evidence="12" id="KW-1185">Reference proteome</keyword>
<dbReference type="GO" id="GO:0006605">
    <property type="term" value="P:protein targeting"/>
    <property type="evidence" value="ECO:0007669"/>
    <property type="project" value="UniProtKB-UniRule"/>
</dbReference>
<proteinExistence type="inferred from homology"/>
<keyword evidence="7 9" id="KW-0811">Translocation</keyword>
<dbReference type="RefSeq" id="WP_180916888.1">
    <property type="nucleotide sequence ID" value="NZ_CP059165.1"/>
</dbReference>
<dbReference type="PANTHER" id="PTHR33910">
    <property type="entry name" value="PROTEIN TRANSLOCASE SUBUNIT SECE"/>
    <property type="match status" value="1"/>
</dbReference>
<dbReference type="InterPro" id="IPR038379">
    <property type="entry name" value="SecE_sf"/>
</dbReference>
<dbReference type="GO" id="GO:0008320">
    <property type="term" value="F:protein transmembrane transporter activity"/>
    <property type="evidence" value="ECO:0007669"/>
    <property type="project" value="UniProtKB-UniRule"/>
</dbReference>
<reference evidence="12" key="1">
    <citation type="submission" date="2020-07" db="EMBL/GenBank/DDBJ databases">
        <title>Description of Mycobacterium gordonae subsp. intergordonae subsp.nov. and Mycobacterium gordonae subsp. gordonae subsp. nov.</title>
        <authorList>
            <person name="Yu X."/>
        </authorList>
    </citation>
    <scope>NUCLEOTIDE SEQUENCE [LARGE SCALE GENOMIC DNA]</scope>
    <source>
        <strain evidence="12">24</strain>
    </source>
</reference>
<accession>A0A7D6E0X4</accession>
<dbReference type="GO" id="GO:0005886">
    <property type="term" value="C:plasma membrane"/>
    <property type="evidence" value="ECO:0007669"/>
    <property type="project" value="UniProtKB-SubCell"/>
</dbReference>
<dbReference type="PANTHER" id="PTHR33910:SF1">
    <property type="entry name" value="PROTEIN TRANSLOCASE SUBUNIT SECE"/>
    <property type="match status" value="1"/>
</dbReference>
<dbReference type="NCBIfam" id="TIGR00964">
    <property type="entry name" value="secE_bact"/>
    <property type="match status" value="1"/>
</dbReference>
<gene>
    <name evidence="9 11" type="primary">secE</name>
    <name evidence="11" type="ORF">H0P51_04845</name>
</gene>
<dbReference type="GO" id="GO:0065002">
    <property type="term" value="P:intracellular protein transmembrane transport"/>
    <property type="evidence" value="ECO:0007669"/>
    <property type="project" value="UniProtKB-UniRule"/>
</dbReference>
<keyword evidence="6 9" id="KW-1133">Transmembrane helix</keyword>
<dbReference type="HAMAP" id="MF_00422">
    <property type="entry name" value="SecE"/>
    <property type="match status" value="1"/>
</dbReference>
<keyword evidence="2 9" id="KW-0813">Transport</keyword>
<sequence length="170" mass="18062">MSDEGDVADDAASNSGETEDNGGRTAVVTKAVTRPQRPTGKRSRQRVEVDDDASTSDEETSADDSKPGKVSATKGAKKDKKGAAKSSAKAKAAVKDKKSKKAGSSSTVNPFVFVYNYLKQVVAEMRKVIWPNRKQMLTYTSVVLVFLAFMVALVGGADLGLSKLVLLVFG</sequence>
<organism evidence="11 12">
    <name type="scientific">Mycobacterium vicinigordonae</name>
    <dbReference type="NCBI Taxonomy" id="1719132"/>
    <lineage>
        <taxon>Bacteria</taxon>
        <taxon>Bacillati</taxon>
        <taxon>Actinomycetota</taxon>
        <taxon>Actinomycetes</taxon>
        <taxon>Mycobacteriales</taxon>
        <taxon>Mycobacteriaceae</taxon>
        <taxon>Mycobacterium</taxon>
    </lineage>
</organism>
<evidence type="ECO:0000256" key="4">
    <source>
        <dbReference type="ARBA" id="ARBA00022692"/>
    </source>
</evidence>
<comment type="subcellular location">
    <subcellularLocation>
        <location evidence="9">Cell membrane</location>
        <topology evidence="9">Single-pass membrane protein</topology>
    </subcellularLocation>
    <subcellularLocation>
        <location evidence="1">Membrane</location>
    </subcellularLocation>
</comment>
<evidence type="ECO:0000256" key="10">
    <source>
        <dbReference type="SAM" id="MobiDB-lite"/>
    </source>
</evidence>
<keyword evidence="4 9" id="KW-0812">Transmembrane</keyword>
<evidence type="ECO:0000256" key="6">
    <source>
        <dbReference type="ARBA" id="ARBA00022989"/>
    </source>
</evidence>
<dbReference type="InterPro" id="IPR005807">
    <property type="entry name" value="SecE_bac"/>
</dbReference>
<reference evidence="12" key="2">
    <citation type="submission" date="2023-07" db="EMBL/GenBank/DDBJ databases">
        <title>Description of Mycobacterium gordonae subsp. intergordonae subsp.nov. and Mycobacterium gordonae subsp. gordonae subsp. nov.</title>
        <authorList>
            <person name="Huang H."/>
        </authorList>
    </citation>
    <scope>NUCLEOTIDE SEQUENCE [LARGE SCALE GENOMIC DNA]</scope>
    <source>
        <strain evidence="12">24</strain>
    </source>
</reference>
<dbReference type="PROSITE" id="PS01067">
    <property type="entry name" value="SECE_SEC61G"/>
    <property type="match status" value="1"/>
</dbReference>
<name>A0A7D6E0X4_9MYCO</name>
<dbReference type="Proteomes" id="UP000510682">
    <property type="component" value="Chromosome"/>
</dbReference>
<evidence type="ECO:0000256" key="5">
    <source>
        <dbReference type="ARBA" id="ARBA00022927"/>
    </source>
</evidence>
<evidence type="ECO:0000256" key="2">
    <source>
        <dbReference type="ARBA" id="ARBA00022448"/>
    </source>
</evidence>
<evidence type="ECO:0000313" key="11">
    <source>
        <dbReference type="EMBL" id="QLL08290.1"/>
    </source>
</evidence>
<comment type="subunit">
    <text evidence="9">Component of the Sec protein translocase complex. Heterotrimer consisting of SecY, SecE and SecG subunits. The heterotrimers can form oligomers, although 1 heterotrimer is thought to be able to translocate proteins. Interacts with the ribosome. Interacts with SecDF, and other proteins may be involved. Interacts with SecA.</text>
</comment>
<feature type="compositionally biased region" description="Acidic residues" evidence="10">
    <location>
        <begin position="49"/>
        <end position="62"/>
    </location>
</feature>
<dbReference type="NCBIfam" id="NF005782">
    <property type="entry name" value="PRK07597.9-1"/>
    <property type="match status" value="1"/>
</dbReference>
<evidence type="ECO:0000256" key="7">
    <source>
        <dbReference type="ARBA" id="ARBA00023010"/>
    </source>
</evidence>
<feature type="transmembrane region" description="Helical" evidence="9">
    <location>
        <begin position="136"/>
        <end position="157"/>
    </location>
</feature>